<dbReference type="PROSITE" id="PS51197">
    <property type="entry name" value="HTH_RRF2_2"/>
    <property type="match status" value="1"/>
</dbReference>
<dbReference type="NCBIfam" id="TIGR02944">
    <property type="entry name" value="suf_reg_Xantho"/>
    <property type="match status" value="1"/>
</dbReference>
<name>A0A7W6FWY4_9SPHN</name>
<proteinExistence type="predicted"/>
<dbReference type="InterPro" id="IPR036390">
    <property type="entry name" value="WH_DNA-bd_sf"/>
</dbReference>
<dbReference type="InterPro" id="IPR036388">
    <property type="entry name" value="WH-like_DNA-bd_sf"/>
</dbReference>
<keyword evidence="2" id="KW-1185">Reference proteome</keyword>
<comment type="caution">
    <text evidence="1">The sequence shown here is derived from an EMBL/GenBank/DDBJ whole genome shotgun (WGS) entry which is preliminary data.</text>
</comment>
<dbReference type="Pfam" id="PF02082">
    <property type="entry name" value="Rrf2"/>
    <property type="match status" value="1"/>
</dbReference>
<dbReference type="Gene3D" id="1.10.10.10">
    <property type="entry name" value="Winged helix-like DNA-binding domain superfamily/Winged helix DNA-binding domain"/>
    <property type="match status" value="1"/>
</dbReference>
<reference evidence="1 2" key="1">
    <citation type="submission" date="2020-08" db="EMBL/GenBank/DDBJ databases">
        <title>Genomic Encyclopedia of Type Strains, Phase IV (KMG-IV): sequencing the most valuable type-strain genomes for metagenomic binning, comparative biology and taxonomic classification.</title>
        <authorList>
            <person name="Goeker M."/>
        </authorList>
    </citation>
    <scope>NUCLEOTIDE SEQUENCE [LARGE SCALE GENOMIC DNA]</scope>
    <source>
        <strain evidence="1 2">DSM 27568</strain>
    </source>
</reference>
<dbReference type="GO" id="GO:0005829">
    <property type="term" value="C:cytosol"/>
    <property type="evidence" value="ECO:0007669"/>
    <property type="project" value="TreeGrafter"/>
</dbReference>
<dbReference type="PANTHER" id="PTHR33221:SF2">
    <property type="entry name" value="TRANSCRIPTIONAL REGULATOR"/>
    <property type="match status" value="1"/>
</dbReference>
<dbReference type="EMBL" id="JACIDY010000001">
    <property type="protein sequence ID" value="MBB3938718.1"/>
    <property type="molecule type" value="Genomic_DNA"/>
</dbReference>
<dbReference type="GO" id="GO:0003700">
    <property type="term" value="F:DNA-binding transcription factor activity"/>
    <property type="evidence" value="ECO:0007669"/>
    <property type="project" value="TreeGrafter"/>
</dbReference>
<dbReference type="InterPro" id="IPR000944">
    <property type="entry name" value="Tscrpt_reg_Rrf2"/>
</dbReference>
<evidence type="ECO:0000313" key="1">
    <source>
        <dbReference type="EMBL" id="MBB3938718.1"/>
    </source>
</evidence>
<organism evidence="1 2">
    <name type="scientific">Novosphingobium fluoreni</name>
    <dbReference type="NCBI Taxonomy" id="1391222"/>
    <lineage>
        <taxon>Bacteria</taxon>
        <taxon>Pseudomonadati</taxon>
        <taxon>Pseudomonadota</taxon>
        <taxon>Alphaproteobacteria</taxon>
        <taxon>Sphingomonadales</taxon>
        <taxon>Sphingomonadaceae</taxon>
        <taxon>Novosphingobium</taxon>
    </lineage>
</organism>
<sequence length="153" mass="15440">MADYAVVVMAAAARHCGGARVSAVQLAEETGLPAPTVQKLVSRLAGAGLLRSSRGVGGGLKLARPAAAISVADIVEAVEGPIALTACVEHGRHDCTLEGACAVRPHWPLVNEALRGALAGVPLTRLALDVRVAEPVSASVRAAPLHQPVSAPA</sequence>
<dbReference type="NCBIfam" id="TIGR00738">
    <property type="entry name" value="rrf2_super"/>
    <property type="match status" value="1"/>
</dbReference>
<dbReference type="InterPro" id="IPR014290">
    <property type="entry name" value="SUF_FeS_clus_asmbl_reg"/>
</dbReference>
<dbReference type="AlphaFoldDB" id="A0A7W6FWY4"/>
<dbReference type="PANTHER" id="PTHR33221">
    <property type="entry name" value="WINGED HELIX-TURN-HELIX TRANSCRIPTIONAL REGULATOR, RRF2 FAMILY"/>
    <property type="match status" value="1"/>
</dbReference>
<accession>A0A7W6FWY4</accession>
<dbReference type="SUPFAM" id="SSF46785">
    <property type="entry name" value="Winged helix' DNA-binding domain"/>
    <property type="match status" value="1"/>
</dbReference>
<evidence type="ECO:0000313" key="2">
    <source>
        <dbReference type="Proteomes" id="UP000561459"/>
    </source>
</evidence>
<dbReference type="Proteomes" id="UP000561459">
    <property type="component" value="Unassembled WGS sequence"/>
</dbReference>
<gene>
    <name evidence="1" type="ORF">GGR39_000347</name>
</gene>
<protein>
    <submittedName>
        <fullName evidence="1">FeS assembly SUF system regulator</fullName>
    </submittedName>
</protein>